<evidence type="ECO:0008006" key="4">
    <source>
        <dbReference type="Google" id="ProtNLM"/>
    </source>
</evidence>
<dbReference type="SUPFAM" id="SSF52047">
    <property type="entry name" value="RNI-like"/>
    <property type="match status" value="1"/>
</dbReference>
<feature type="compositionally biased region" description="Acidic residues" evidence="1">
    <location>
        <begin position="101"/>
        <end position="116"/>
    </location>
</feature>
<comment type="caution">
    <text evidence="2">The sequence shown here is derived from an EMBL/GenBank/DDBJ whole genome shotgun (WGS) entry which is preliminary data.</text>
</comment>
<evidence type="ECO:0000313" key="3">
    <source>
        <dbReference type="Proteomes" id="UP001642540"/>
    </source>
</evidence>
<dbReference type="EMBL" id="CAXLJM020000048">
    <property type="protein sequence ID" value="CAL8112405.1"/>
    <property type="molecule type" value="Genomic_DNA"/>
</dbReference>
<reference evidence="2 3" key="1">
    <citation type="submission" date="2024-08" db="EMBL/GenBank/DDBJ databases">
        <authorList>
            <person name="Cucini C."/>
            <person name="Frati F."/>
        </authorList>
    </citation>
    <scope>NUCLEOTIDE SEQUENCE [LARGE SCALE GENOMIC DNA]</scope>
</reference>
<evidence type="ECO:0000256" key="1">
    <source>
        <dbReference type="SAM" id="MobiDB-lite"/>
    </source>
</evidence>
<organism evidence="2 3">
    <name type="scientific">Orchesella dallaii</name>
    <dbReference type="NCBI Taxonomy" id="48710"/>
    <lineage>
        <taxon>Eukaryota</taxon>
        <taxon>Metazoa</taxon>
        <taxon>Ecdysozoa</taxon>
        <taxon>Arthropoda</taxon>
        <taxon>Hexapoda</taxon>
        <taxon>Collembola</taxon>
        <taxon>Entomobryomorpha</taxon>
        <taxon>Entomobryoidea</taxon>
        <taxon>Orchesellidae</taxon>
        <taxon>Orchesellinae</taxon>
        <taxon>Orchesella</taxon>
    </lineage>
</organism>
<accession>A0ABP1R014</accession>
<feature type="region of interest" description="Disordered" evidence="1">
    <location>
        <begin position="92"/>
        <end position="117"/>
    </location>
</feature>
<evidence type="ECO:0000313" key="2">
    <source>
        <dbReference type="EMBL" id="CAL8112405.1"/>
    </source>
</evidence>
<dbReference type="InterPro" id="IPR032675">
    <property type="entry name" value="LRR_dom_sf"/>
</dbReference>
<gene>
    <name evidence="2" type="ORF">ODALV1_LOCUS15633</name>
</gene>
<sequence length="494" mass="56652">MDLNGTSKEVLVSQRYVSPPVTPEIAPTSPPPHVAEETYWDSLPPEIQEMIMKKLCTWKKQELLPCRLVNSNWKGVADIILERSFISKLTEWDPTEREPETTWEDGEPVDDEDNEDPNTGAIWLDAMYAGVPRLRAIWSENDSTIDLIPNFDHPFPNTHNDKLGTSLPTNCLRIKFHNKVWPDKQRFGMSKRAQMFTEFVVKYEHSFSFLKVLLLTDIHISPSNLATVLGKLSNLKALKLEDTVLAVEPGDLKNEEENSFFPPLPNLTHLRVVSTDNKASQFLLKAYHKQLICLETSSRVPFFSKPYGNLKRLKLITDLKPDAQFPQGEENPFPALKFLSISTHCGHVYEWDEISQSIDGFPRTLIDLHLEIHQRLKTKDEVIQQLASSGVTLPNIKTLGIFLPTSSQHADCFHRLILPKFPNLQRINLIDDRYWYYEHQLMSGSSEVVNAGFETTYEATKLDRMNVEKMVQGLQFYTTVCPKLKSVEVIKFEI</sequence>
<dbReference type="Proteomes" id="UP001642540">
    <property type="component" value="Unassembled WGS sequence"/>
</dbReference>
<dbReference type="Gene3D" id="3.80.10.10">
    <property type="entry name" value="Ribonuclease Inhibitor"/>
    <property type="match status" value="1"/>
</dbReference>
<protein>
    <recommendedName>
        <fullName evidence="4">F-box domain-containing protein</fullName>
    </recommendedName>
</protein>
<name>A0ABP1R014_9HEXA</name>
<proteinExistence type="predicted"/>
<keyword evidence="3" id="KW-1185">Reference proteome</keyword>